<keyword evidence="2" id="KW-0288">FMN</keyword>
<dbReference type="InterPro" id="IPR036661">
    <property type="entry name" value="Luciferase-like_sf"/>
</dbReference>
<reference evidence="7 8" key="1">
    <citation type="submission" date="2021-01" db="EMBL/GenBank/DDBJ databases">
        <title>Belnapia mucosa sp. nov. and Belnapia arida sp. nov., isolated from the Tabernas Desert (Almeria, Spain).</title>
        <authorList>
            <person name="Molina-Menor E."/>
            <person name="Vidal-Verdu A."/>
            <person name="Calonge A."/>
            <person name="Satari L."/>
            <person name="Pereto Magraner J."/>
            <person name="Porcar Miralles M."/>
        </authorList>
    </citation>
    <scope>NUCLEOTIDE SEQUENCE [LARGE SCALE GENOMIC DNA]</scope>
    <source>
        <strain evidence="7 8">T6</strain>
    </source>
</reference>
<dbReference type="SUPFAM" id="SSF51679">
    <property type="entry name" value="Bacterial luciferase-like"/>
    <property type="match status" value="1"/>
</dbReference>
<gene>
    <name evidence="7" type="ORF">JMJ55_04735</name>
</gene>
<evidence type="ECO:0000256" key="3">
    <source>
        <dbReference type="ARBA" id="ARBA00023002"/>
    </source>
</evidence>
<dbReference type="EMBL" id="JAEUXJ010000002">
    <property type="protein sequence ID" value="MBL6454618.1"/>
    <property type="molecule type" value="Genomic_DNA"/>
</dbReference>
<dbReference type="InterPro" id="IPR051260">
    <property type="entry name" value="Diverse_substr_monoxygenases"/>
</dbReference>
<comment type="similarity">
    <text evidence="5">Belongs to the NtaA/SnaA/DszA monooxygenase family.</text>
</comment>
<dbReference type="RefSeq" id="WP_202824371.1">
    <property type="nucleotide sequence ID" value="NZ_JAEUXJ010000002.1"/>
</dbReference>
<dbReference type="Gene3D" id="3.20.20.30">
    <property type="entry name" value="Luciferase-like domain"/>
    <property type="match status" value="1"/>
</dbReference>
<keyword evidence="1" id="KW-0285">Flavoprotein</keyword>
<dbReference type="PANTHER" id="PTHR30011">
    <property type="entry name" value="ALKANESULFONATE MONOOXYGENASE-RELATED"/>
    <property type="match status" value="1"/>
</dbReference>
<keyword evidence="4" id="KW-0503">Monooxygenase</keyword>
<evidence type="ECO:0000259" key="6">
    <source>
        <dbReference type="Pfam" id="PF00296"/>
    </source>
</evidence>
<dbReference type="PIRSF" id="PIRSF000337">
    <property type="entry name" value="NTA_MOA"/>
    <property type="match status" value="1"/>
</dbReference>
<dbReference type="PANTHER" id="PTHR30011:SF16">
    <property type="entry name" value="C2H2 FINGER DOMAIN TRANSCRIPTION FACTOR (EUROFUNG)-RELATED"/>
    <property type="match status" value="1"/>
</dbReference>
<dbReference type="Pfam" id="PF00296">
    <property type="entry name" value="Bac_luciferase"/>
    <property type="match status" value="1"/>
</dbReference>
<dbReference type="InterPro" id="IPR016215">
    <property type="entry name" value="NTA_MOA"/>
</dbReference>
<dbReference type="CDD" id="cd01095">
    <property type="entry name" value="Nitrilotriacetate_monoxgenase"/>
    <property type="match status" value="1"/>
</dbReference>
<evidence type="ECO:0000256" key="2">
    <source>
        <dbReference type="ARBA" id="ARBA00022643"/>
    </source>
</evidence>
<proteinExistence type="inferred from homology"/>
<accession>A0ABS1UYT2</accession>
<sequence>MGSKRMMRLGMSMRGLGYHPAAWRHPDVPANGTVSFQHYLRNAQTAERGLFDMIFFADGIGIREHDQPRGALARSGYEIIEMEPMTLLPALAARTSRIGLVTTASTTYNEPFHIARKFATLDLISEGRAGWNVVTSWSEAEARNFNREHHLDYDTRYERAAEFVEVVTGLWDSWEEGAFLYDKARGLFYDESRAHVLNHRGKHFQVRGPLNVGEMPQGRPILFQAGASEQGREMAAASADVIYAAHDTIGAARAYYADVKGRLSRYGRDWDDLKIMPALRPIVGRTAAEAQAKFDELQSLLDPMVGLQRLYGTFGDLTGYDVDGPVPLDRLGPQELKSFSERWVQLVREKNLTIRQLYEHKAGAGGFHLIGTAAEIVDVMEEWMDAEACDGFNITPSILPGGCDDFVEMITPELQRRGLFRTAYEGKTLRENLGLKPHVNRYSRQAAPEPVSA</sequence>
<protein>
    <submittedName>
        <fullName evidence="7">LLM class flavin-dependent oxidoreductase</fullName>
    </submittedName>
</protein>
<name>A0ABS1UYT2_9PROT</name>
<feature type="domain" description="Luciferase-like" evidence="6">
    <location>
        <begin position="32"/>
        <end position="323"/>
    </location>
</feature>
<keyword evidence="8" id="KW-1185">Reference proteome</keyword>
<dbReference type="NCBIfam" id="TIGR03860">
    <property type="entry name" value="FMN_nitrolo"/>
    <property type="match status" value="1"/>
</dbReference>
<keyword evidence="3" id="KW-0560">Oxidoreductase</keyword>
<dbReference type="InterPro" id="IPR011251">
    <property type="entry name" value="Luciferase-like_dom"/>
</dbReference>
<dbReference type="Proteomes" id="UP000606490">
    <property type="component" value="Unassembled WGS sequence"/>
</dbReference>
<evidence type="ECO:0000313" key="8">
    <source>
        <dbReference type="Proteomes" id="UP000606490"/>
    </source>
</evidence>
<evidence type="ECO:0000256" key="4">
    <source>
        <dbReference type="ARBA" id="ARBA00023033"/>
    </source>
</evidence>
<evidence type="ECO:0000256" key="5">
    <source>
        <dbReference type="ARBA" id="ARBA00033748"/>
    </source>
</evidence>
<evidence type="ECO:0000313" key="7">
    <source>
        <dbReference type="EMBL" id="MBL6454618.1"/>
    </source>
</evidence>
<comment type="caution">
    <text evidence="7">The sequence shown here is derived from an EMBL/GenBank/DDBJ whole genome shotgun (WGS) entry which is preliminary data.</text>
</comment>
<evidence type="ECO:0000256" key="1">
    <source>
        <dbReference type="ARBA" id="ARBA00022630"/>
    </source>
</evidence>
<organism evidence="7 8">
    <name type="scientific">Belnapia mucosa</name>
    <dbReference type="NCBI Taxonomy" id="2804532"/>
    <lineage>
        <taxon>Bacteria</taxon>
        <taxon>Pseudomonadati</taxon>
        <taxon>Pseudomonadota</taxon>
        <taxon>Alphaproteobacteria</taxon>
        <taxon>Acetobacterales</taxon>
        <taxon>Roseomonadaceae</taxon>
        <taxon>Belnapia</taxon>
    </lineage>
</organism>